<dbReference type="SUPFAM" id="SSF52833">
    <property type="entry name" value="Thioredoxin-like"/>
    <property type="match status" value="1"/>
</dbReference>
<gene>
    <name evidence="1" type="ORF">BN1209_0267</name>
</gene>
<organism evidence="1 2">
    <name type="scientific">Candidatus Methylopumilus turicensis</name>
    <dbReference type="NCBI Taxonomy" id="1581680"/>
    <lineage>
        <taxon>Bacteria</taxon>
        <taxon>Pseudomonadati</taxon>
        <taxon>Pseudomonadota</taxon>
        <taxon>Betaproteobacteria</taxon>
        <taxon>Nitrosomonadales</taxon>
        <taxon>Methylophilaceae</taxon>
        <taxon>Candidatus Methylopumilus</taxon>
    </lineage>
</organism>
<dbReference type="Proteomes" id="UP000056322">
    <property type="component" value="Chromosome 1"/>
</dbReference>
<dbReference type="STRING" id="1581680.BN1209_0267"/>
<sequence length="93" mass="10810">MFLKTMNQLNSEIKIQYILYGTSACHLCELAETMIIDASQAHGIGYEYIDIAENEILLEKYGITIPVFKCIESRQELNWPFTKVMLKSFIDRQ</sequence>
<evidence type="ECO:0000313" key="2">
    <source>
        <dbReference type="Proteomes" id="UP000056322"/>
    </source>
</evidence>
<name>A0A0B7IY19_9PROT</name>
<dbReference type="Pfam" id="PF05768">
    <property type="entry name" value="Glrx-like"/>
    <property type="match status" value="1"/>
</dbReference>
<dbReference type="EMBL" id="LN794158">
    <property type="protein sequence ID" value="CEN55321.1"/>
    <property type="molecule type" value="Genomic_DNA"/>
</dbReference>
<dbReference type="InterPro" id="IPR036249">
    <property type="entry name" value="Thioredoxin-like_sf"/>
</dbReference>
<protein>
    <recommendedName>
        <fullName evidence="3">Glutaredoxin 2</fullName>
    </recommendedName>
</protein>
<dbReference type="KEGG" id="mbac:BN1209_0267"/>
<dbReference type="AlphaFoldDB" id="A0A0B7IY19"/>
<dbReference type="Gene3D" id="3.40.30.10">
    <property type="entry name" value="Glutaredoxin"/>
    <property type="match status" value="1"/>
</dbReference>
<evidence type="ECO:0000313" key="1">
    <source>
        <dbReference type="EMBL" id="CEN55321.1"/>
    </source>
</evidence>
<accession>A0A0B7IY19</accession>
<dbReference type="InterPro" id="IPR008554">
    <property type="entry name" value="Glutaredoxin-like"/>
</dbReference>
<reference evidence="2" key="1">
    <citation type="submission" date="2014-12" db="EMBL/GenBank/DDBJ databases">
        <authorList>
            <person name="Salcher M.M."/>
        </authorList>
    </citation>
    <scope>NUCLEOTIDE SEQUENCE [LARGE SCALE GENOMIC DNA]</scope>
    <source>
        <strain evidence="2">MMS-10A-171</strain>
    </source>
</reference>
<proteinExistence type="predicted"/>
<evidence type="ECO:0008006" key="3">
    <source>
        <dbReference type="Google" id="ProtNLM"/>
    </source>
</evidence>
<dbReference type="HOGENOM" id="CLU_125054_4_2_4"/>
<dbReference type="RefSeq" id="WP_045750612.1">
    <property type="nucleotide sequence ID" value="NZ_LN794158.1"/>
</dbReference>
<keyword evidence="2" id="KW-1185">Reference proteome</keyword>
<dbReference type="PROSITE" id="PS51257">
    <property type="entry name" value="PROKAR_LIPOPROTEIN"/>
    <property type="match status" value="1"/>
</dbReference>